<evidence type="ECO:0000256" key="5">
    <source>
        <dbReference type="ARBA" id="ARBA00022692"/>
    </source>
</evidence>
<sequence length="772" mass="84343">MKSNTDVSKTLASKLSPVALAVAMTVPALSNIAVAQEAEATEEQQFEAITVTATKRPQVIYEVPIAISAFDGDKLADQGITDLTDVGKFVPNLNVTGFSAGHTSSVNPFIRGIGLQDHLITTDPGVSVYVDGVYLGRQVGQNWSLNNIERIEVLRGPQGTLYGRNSIGGAINIITKEPDQGDVTKINTEFGTRGRVKADLFVNHALSETVAFNMNLAFNKRDGLGEFINVPNAEYDVGETEDISGRVSLKWEPSNDFRMVLTADANNGDGGLRPYTVLIDEVPTGRYYTGIDGNGDPIPSGPLRNTDVIPAGTDRYDNATSTEAVTGVSNEARGLSLTTEWDINDDYTAKVVASQRTSKYKAGLDDDGTAFSLDQFPERGEADQTSIELQLNGYINEYTDFVTGLYYFNEEGSNRQGDDSNFNGGPNLLQLDQETTSKAVYLNMRHDLTDDLSVSGGIRYTEDEKDASANVFGPLGTISDSNDWNEVTWELATNYTFDNGLTGYATIQTGYQGGQYPARPYFLISEFADEGGFDALGSGDQVALEAAVNAVVSDNDFKATDNITATNYEIGLKGRFTEYLDMSISIFNTEYENLPVQFSETTESGFITRVIPTEQTSRGIEWDGTLSLGQFSLQGSVGFIDVDVDEVVNSDGAILADVAPLTPKWTVAIAPSYEFELGDGSSIRARIDYSWRDDMYGEPLSAPERMTKLESRELVNFDIAYTPANDAYTVALYGRNIFDERYDNARLNTNDYILQILSNDASEFGVRFSTEF</sequence>
<evidence type="ECO:0000256" key="8">
    <source>
        <dbReference type="ARBA" id="ARBA00023077"/>
    </source>
</evidence>
<reference evidence="16 17" key="1">
    <citation type="submission" date="2020-06" db="EMBL/GenBank/DDBJ databases">
        <authorList>
            <person name="Duchaud E."/>
        </authorList>
    </citation>
    <scope>NUCLEOTIDE SEQUENCE [LARGE SCALE GENOMIC DNA]</scope>
    <source>
        <strain evidence="16">Alteromonas fortis</strain>
    </source>
</reference>
<keyword evidence="7" id="KW-0406">Ion transport</keyword>
<protein>
    <submittedName>
        <fullName evidence="16">TonB-dependent receptor</fullName>
    </submittedName>
</protein>
<evidence type="ECO:0000256" key="13">
    <source>
        <dbReference type="SAM" id="SignalP"/>
    </source>
</evidence>
<dbReference type="PANTHER" id="PTHR32552:SF81">
    <property type="entry name" value="TONB-DEPENDENT OUTER MEMBRANE RECEPTOR"/>
    <property type="match status" value="1"/>
</dbReference>
<comment type="subcellular location">
    <subcellularLocation>
        <location evidence="1 11">Cell outer membrane</location>
        <topology evidence="1 11">Multi-pass membrane protein</topology>
    </subcellularLocation>
</comment>
<proteinExistence type="inferred from homology"/>
<keyword evidence="8 12" id="KW-0798">TonB box</keyword>
<dbReference type="InterPro" id="IPR012910">
    <property type="entry name" value="Plug_dom"/>
</dbReference>
<evidence type="ECO:0000256" key="12">
    <source>
        <dbReference type="RuleBase" id="RU003357"/>
    </source>
</evidence>
<dbReference type="InterPro" id="IPR036942">
    <property type="entry name" value="Beta-barrel_TonB_sf"/>
</dbReference>
<feature type="signal peptide" evidence="13">
    <location>
        <begin position="1"/>
        <end position="35"/>
    </location>
</feature>
<dbReference type="EMBL" id="LR812090">
    <property type="protein sequence ID" value="CAB9495092.1"/>
    <property type="molecule type" value="Genomic_DNA"/>
</dbReference>
<dbReference type="InterPro" id="IPR000531">
    <property type="entry name" value="Beta-barrel_TonB"/>
</dbReference>
<feature type="domain" description="TonB-dependent receptor-like beta-barrel" evidence="14">
    <location>
        <begin position="287"/>
        <end position="737"/>
    </location>
</feature>
<dbReference type="Proteomes" id="UP000509458">
    <property type="component" value="Chromosome"/>
</dbReference>
<keyword evidence="2 11" id="KW-0813">Transport</keyword>
<keyword evidence="16" id="KW-0675">Receptor</keyword>
<dbReference type="InterPro" id="IPR039426">
    <property type="entry name" value="TonB-dep_rcpt-like"/>
</dbReference>
<dbReference type="RefSeq" id="WP_179984361.1">
    <property type="nucleotide sequence ID" value="NZ_LR812090.1"/>
</dbReference>
<keyword evidence="10 11" id="KW-0998">Cell outer membrane</keyword>
<keyword evidence="13" id="KW-0732">Signal</keyword>
<dbReference type="Pfam" id="PF00593">
    <property type="entry name" value="TonB_dep_Rec_b-barrel"/>
    <property type="match status" value="1"/>
</dbReference>
<dbReference type="CDD" id="cd01347">
    <property type="entry name" value="ligand_gated_channel"/>
    <property type="match status" value="1"/>
</dbReference>
<dbReference type="AlphaFoldDB" id="A0A6T9Y1X9"/>
<evidence type="ECO:0000259" key="14">
    <source>
        <dbReference type="Pfam" id="PF00593"/>
    </source>
</evidence>
<evidence type="ECO:0000256" key="9">
    <source>
        <dbReference type="ARBA" id="ARBA00023136"/>
    </source>
</evidence>
<feature type="domain" description="TonB-dependent receptor plug" evidence="15">
    <location>
        <begin position="61"/>
        <end position="170"/>
    </location>
</feature>
<keyword evidence="6" id="KW-0408">Iron</keyword>
<evidence type="ECO:0000256" key="11">
    <source>
        <dbReference type="PROSITE-ProRule" id="PRU01360"/>
    </source>
</evidence>
<dbReference type="PANTHER" id="PTHR32552">
    <property type="entry name" value="FERRICHROME IRON RECEPTOR-RELATED"/>
    <property type="match status" value="1"/>
</dbReference>
<dbReference type="GO" id="GO:0006826">
    <property type="term" value="P:iron ion transport"/>
    <property type="evidence" value="ECO:0007669"/>
    <property type="project" value="UniProtKB-KW"/>
</dbReference>
<evidence type="ECO:0000256" key="6">
    <source>
        <dbReference type="ARBA" id="ARBA00023004"/>
    </source>
</evidence>
<dbReference type="Pfam" id="PF07715">
    <property type="entry name" value="Plug"/>
    <property type="match status" value="1"/>
</dbReference>
<accession>A0A6T9Y1X9</accession>
<name>A0A6T9Y1X9_ALTMA</name>
<feature type="chain" id="PRO_5029866053" evidence="13">
    <location>
        <begin position="36"/>
        <end position="772"/>
    </location>
</feature>
<evidence type="ECO:0000256" key="3">
    <source>
        <dbReference type="ARBA" id="ARBA00022452"/>
    </source>
</evidence>
<evidence type="ECO:0000313" key="16">
    <source>
        <dbReference type="EMBL" id="CAB9495092.1"/>
    </source>
</evidence>
<evidence type="ECO:0000256" key="7">
    <source>
        <dbReference type="ARBA" id="ARBA00023065"/>
    </source>
</evidence>
<dbReference type="PROSITE" id="PS52016">
    <property type="entry name" value="TONB_DEPENDENT_REC_3"/>
    <property type="match status" value="1"/>
</dbReference>
<keyword evidence="9 11" id="KW-0472">Membrane</keyword>
<dbReference type="Gene3D" id="2.40.170.20">
    <property type="entry name" value="TonB-dependent receptor, beta-barrel domain"/>
    <property type="match status" value="1"/>
</dbReference>
<evidence type="ECO:0000256" key="2">
    <source>
        <dbReference type="ARBA" id="ARBA00022448"/>
    </source>
</evidence>
<keyword evidence="4" id="KW-0410">Iron transport</keyword>
<evidence type="ECO:0000259" key="15">
    <source>
        <dbReference type="Pfam" id="PF07715"/>
    </source>
</evidence>
<organism evidence="16 17">
    <name type="scientific">Alteromonas macleodii</name>
    <name type="common">Pseudoalteromonas macleodii</name>
    <dbReference type="NCBI Taxonomy" id="28108"/>
    <lineage>
        <taxon>Bacteria</taxon>
        <taxon>Pseudomonadati</taxon>
        <taxon>Pseudomonadota</taxon>
        <taxon>Gammaproteobacteria</taxon>
        <taxon>Alteromonadales</taxon>
        <taxon>Alteromonadaceae</taxon>
        <taxon>Alteromonas/Salinimonas group</taxon>
        <taxon>Alteromonas</taxon>
    </lineage>
</organism>
<evidence type="ECO:0000256" key="4">
    <source>
        <dbReference type="ARBA" id="ARBA00022496"/>
    </source>
</evidence>
<gene>
    <name evidence="16" type="ORF">ALFOR1_40485</name>
</gene>
<keyword evidence="5 11" id="KW-0812">Transmembrane</keyword>
<evidence type="ECO:0000256" key="1">
    <source>
        <dbReference type="ARBA" id="ARBA00004571"/>
    </source>
</evidence>
<comment type="similarity">
    <text evidence="11 12">Belongs to the TonB-dependent receptor family.</text>
</comment>
<dbReference type="GO" id="GO:0009279">
    <property type="term" value="C:cell outer membrane"/>
    <property type="evidence" value="ECO:0007669"/>
    <property type="project" value="UniProtKB-SubCell"/>
</dbReference>
<dbReference type="SUPFAM" id="SSF56935">
    <property type="entry name" value="Porins"/>
    <property type="match status" value="1"/>
</dbReference>
<evidence type="ECO:0000313" key="17">
    <source>
        <dbReference type="Proteomes" id="UP000509458"/>
    </source>
</evidence>
<evidence type="ECO:0000256" key="10">
    <source>
        <dbReference type="ARBA" id="ARBA00023237"/>
    </source>
</evidence>
<keyword evidence="3 11" id="KW-1134">Transmembrane beta strand</keyword>